<evidence type="ECO:0000313" key="2">
    <source>
        <dbReference type="Proteomes" id="UP000733611"/>
    </source>
</evidence>
<proteinExistence type="predicted"/>
<evidence type="ECO:0000313" key="1">
    <source>
        <dbReference type="EMBL" id="MBU3843650.1"/>
    </source>
</evidence>
<name>A0A948TEZ3_9GAMM</name>
<sequence>MRKPPKLPPSVFPEDVIYGSGKRPEEEALHRSYCAKLIDRMIEHPELVPFGITPEGMRQMLTNGWLDIPENQTYGFEVESYFERKEELAAKGVKIFNAAIEHSFSSAQVQSERAQQMIAYLRQHEELLPALSITTATLADHEYTRKRTYFLAKAWCFICEQEVAGIDLMRLPANDAKRLQLNELLQPLSLSINVVEAQ</sequence>
<dbReference type="AlphaFoldDB" id="A0A948TEZ3"/>
<gene>
    <name evidence="1" type="ORF">H9847_02090</name>
</gene>
<comment type="caution">
    <text evidence="1">The sequence shown here is derived from an EMBL/GenBank/DDBJ whole genome shotgun (WGS) entry which is preliminary data.</text>
</comment>
<reference evidence="1" key="2">
    <citation type="submission" date="2021-04" db="EMBL/GenBank/DDBJ databases">
        <authorList>
            <person name="Gilroy R."/>
        </authorList>
    </citation>
    <scope>NUCLEOTIDE SEQUENCE</scope>
    <source>
        <strain evidence="1">378</strain>
    </source>
</reference>
<accession>A0A948TEZ3</accession>
<organism evidence="1 2">
    <name type="scientific">Candidatus Anaerobiospirillum pullicola</name>
    <dbReference type="NCBI Taxonomy" id="2838451"/>
    <lineage>
        <taxon>Bacteria</taxon>
        <taxon>Pseudomonadati</taxon>
        <taxon>Pseudomonadota</taxon>
        <taxon>Gammaproteobacteria</taxon>
        <taxon>Aeromonadales</taxon>
        <taxon>Succinivibrionaceae</taxon>
        <taxon>Anaerobiospirillum</taxon>
    </lineage>
</organism>
<protein>
    <submittedName>
        <fullName evidence="1">Uncharacterized protein</fullName>
    </submittedName>
</protein>
<reference evidence="1" key="1">
    <citation type="journal article" date="2021" name="PeerJ">
        <title>Extensive microbial diversity within the chicken gut microbiome revealed by metagenomics and culture.</title>
        <authorList>
            <person name="Gilroy R."/>
            <person name="Ravi A."/>
            <person name="Getino M."/>
            <person name="Pursley I."/>
            <person name="Horton D.L."/>
            <person name="Alikhan N.F."/>
            <person name="Baker D."/>
            <person name="Gharbi K."/>
            <person name="Hall N."/>
            <person name="Watson M."/>
            <person name="Adriaenssens E.M."/>
            <person name="Foster-Nyarko E."/>
            <person name="Jarju S."/>
            <person name="Secka A."/>
            <person name="Antonio M."/>
            <person name="Oren A."/>
            <person name="Chaudhuri R.R."/>
            <person name="La Ragione R."/>
            <person name="Hildebrand F."/>
            <person name="Pallen M.J."/>
        </authorList>
    </citation>
    <scope>NUCLEOTIDE SEQUENCE</scope>
    <source>
        <strain evidence="1">378</strain>
    </source>
</reference>
<dbReference type="Proteomes" id="UP000733611">
    <property type="component" value="Unassembled WGS sequence"/>
</dbReference>
<dbReference type="EMBL" id="JAHLFE010000038">
    <property type="protein sequence ID" value="MBU3843650.1"/>
    <property type="molecule type" value="Genomic_DNA"/>
</dbReference>